<dbReference type="RefSeq" id="WP_229488739.1">
    <property type="nucleotide sequence ID" value="NZ_JAIVFQ010000070.1"/>
</dbReference>
<accession>A0ABS8IGP2</accession>
<proteinExistence type="predicted"/>
<organism evidence="1 2">
    <name type="scientific">Nostoc favosum CHAB5714</name>
    <dbReference type="NCBI Taxonomy" id="2780399"/>
    <lineage>
        <taxon>Bacteria</taxon>
        <taxon>Bacillati</taxon>
        <taxon>Cyanobacteriota</taxon>
        <taxon>Cyanophyceae</taxon>
        <taxon>Nostocales</taxon>
        <taxon>Nostocaceae</taxon>
        <taxon>Nostoc</taxon>
        <taxon>Nostoc favosum</taxon>
    </lineage>
</organism>
<dbReference type="PANTHER" id="PTHR12922:SF7">
    <property type="entry name" value="UBIQUINONE BIOSYNTHESIS PROTEIN COQ4 HOMOLOG, MITOCHONDRIAL"/>
    <property type="match status" value="1"/>
</dbReference>
<evidence type="ECO:0000313" key="2">
    <source>
        <dbReference type="Proteomes" id="UP001199525"/>
    </source>
</evidence>
<reference evidence="1 2" key="1">
    <citation type="journal article" date="2021" name="Microorganisms">
        <title>Genome Evolution of Filamentous Cyanobacterium Nostoc Species: From Facultative Symbiosis to Free Living.</title>
        <authorList>
            <person name="Huo D."/>
            <person name="Li H."/>
            <person name="Cai F."/>
            <person name="Guo X."/>
            <person name="Qiao Z."/>
            <person name="Wang W."/>
            <person name="Yu G."/>
            <person name="Li R."/>
        </authorList>
    </citation>
    <scope>NUCLEOTIDE SEQUENCE [LARGE SCALE GENOMIC DNA]</scope>
    <source>
        <strain evidence="1 2">CHAB 5714</strain>
    </source>
</reference>
<name>A0ABS8IGP2_9NOSO</name>
<gene>
    <name evidence="1" type="ORF">LC586_29410</name>
</gene>
<sequence>MPSIVQTLKGIKAFVMLLLDEKGNLKPVWELSNSLLDSRAFQLAVASMKTIPEVADILAERYIAPTHDLEALLQYPPDSLGYTYASHMKQSSFKTLEPEIKSNSDSSYIENRWRQTHDIWHIITGFDTSEIGEIGLQAFYLAQLQLPLASLLIANALISVSLWRPQFLSPLLMAISQGWNMGNNAKPLIAQKWEHFWEKPVVLLRAELNVQPVNYRPDPEKLSLWFPSEAENCSPTSNPRLFL</sequence>
<keyword evidence="2" id="KW-1185">Reference proteome</keyword>
<keyword evidence="1" id="KW-0830">Ubiquinone</keyword>
<dbReference type="PANTHER" id="PTHR12922">
    <property type="entry name" value="UBIQUINONE BIOSYNTHESIS PROTEIN"/>
    <property type="match status" value="1"/>
</dbReference>
<dbReference type="EMBL" id="JAIVFQ010000070">
    <property type="protein sequence ID" value="MCC5603201.1"/>
    <property type="molecule type" value="Genomic_DNA"/>
</dbReference>
<comment type="caution">
    <text evidence="1">The sequence shown here is derived from an EMBL/GenBank/DDBJ whole genome shotgun (WGS) entry which is preliminary data.</text>
</comment>
<evidence type="ECO:0000313" key="1">
    <source>
        <dbReference type="EMBL" id="MCC5603201.1"/>
    </source>
</evidence>
<dbReference type="InterPro" id="IPR007715">
    <property type="entry name" value="Coq4"/>
</dbReference>
<protein>
    <submittedName>
        <fullName evidence="1">Ubiquinone biosynthesis protein</fullName>
    </submittedName>
</protein>
<dbReference type="Pfam" id="PF05019">
    <property type="entry name" value="Coq4"/>
    <property type="match status" value="1"/>
</dbReference>
<dbReference type="Proteomes" id="UP001199525">
    <property type="component" value="Unassembled WGS sequence"/>
</dbReference>